<reference evidence="10 11" key="1">
    <citation type="submission" date="2018-04" db="EMBL/GenBank/DDBJ databases">
        <title>The genome of golden apple snail Pomacea canaliculata provides insight into stress tolerance and invasive adaptation.</title>
        <authorList>
            <person name="Liu C."/>
            <person name="Liu B."/>
            <person name="Ren Y."/>
            <person name="Zhang Y."/>
            <person name="Wang H."/>
            <person name="Li S."/>
            <person name="Jiang F."/>
            <person name="Yin L."/>
            <person name="Zhang G."/>
            <person name="Qian W."/>
            <person name="Fan W."/>
        </authorList>
    </citation>
    <scope>NUCLEOTIDE SEQUENCE [LARGE SCALE GENOMIC DNA]</scope>
    <source>
        <strain evidence="10">SZHN2017</strain>
        <tissue evidence="10">Muscle</tissue>
    </source>
</reference>
<evidence type="ECO:0000256" key="2">
    <source>
        <dbReference type="ARBA" id="ARBA00004123"/>
    </source>
</evidence>
<comment type="subcellular location">
    <subcellularLocation>
        <location evidence="3">Cytoplasm</location>
    </subcellularLocation>
    <subcellularLocation>
        <location evidence="2">Nucleus</location>
    </subcellularLocation>
</comment>
<dbReference type="STRING" id="400727.A0A2T7PNQ2"/>
<dbReference type="GO" id="GO:0005737">
    <property type="term" value="C:cytoplasm"/>
    <property type="evidence" value="ECO:0007669"/>
    <property type="project" value="UniProtKB-SubCell"/>
</dbReference>
<evidence type="ECO:0000313" key="10">
    <source>
        <dbReference type="EMBL" id="PVD35049.1"/>
    </source>
</evidence>
<evidence type="ECO:0000256" key="6">
    <source>
        <dbReference type="ARBA" id="ARBA00022490"/>
    </source>
</evidence>
<evidence type="ECO:0000256" key="9">
    <source>
        <dbReference type="SAM" id="MobiDB-lite"/>
    </source>
</evidence>
<accession>A0A2T7PNQ2</accession>
<comment type="caution">
    <text evidence="10">The sequence shown here is derived from an EMBL/GenBank/DDBJ whole genome shotgun (WGS) entry which is preliminary data.</text>
</comment>
<dbReference type="PANTHER" id="PTHR34930">
    <property type="entry name" value="GEO05313P1"/>
    <property type="match status" value="1"/>
</dbReference>
<evidence type="ECO:0000256" key="5">
    <source>
        <dbReference type="ARBA" id="ARBA00021471"/>
    </source>
</evidence>
<gene>
    <name evidence="10" type="ORF">C0Q70_06330</name>
</gene>
<dbReference type="PANTHER" id="PTHR34930:SF2">
    <property type="entry name" value="MICROTUBULE-ASSOCIATED PROTEIN JUPITER"/>
    <property type="match status" value="1"/>
</dbReference>
<proteinExistence type="inferred from homology"/>
<dbReference type="InterPro" id="IPR033335">
    <property type="entry name" value="JUPITER"/>
</dbReference>
<keyword evidence="11" id="KW-1185">Reference proteome</keyword>
<dbReference type="Proteomes" id="UP000245119">
    <property type="component" value="Linkage Group LG3"/>
</dbReference>
<keyword evidence="7" id="KW-0597">Phosphoprotein</keyword>
<keyword evidence="8" id="KW-0539">Nucleus</keyword>
<dbReference type="GO" id="GO:0005634">
    <property type="term" value="C:nucleus"/>
    <property type="evidence" value="ECO:0007669"/>
    <property type="project" value="UniProtKB-SubCell"/>
</dbReference>
<evidence type="ECO:0000256" key="8">
    <source>
        <dbReference type="ARBA" id="ARBA00023242"/>
    </source>
</evidence>
<evidence type="ECO:0000256" key="3">
    <source>
        <dbReference type="ARBA" id="ARBA00004496"/>
    </source>
</evidence>
<evidence type="ECO:0000313" key="11">
    <source>
        <dbReference type="Proteomes" id="UP000245119"/>
    </source>
</evidence>
<name>A0A2T7PNQ2_POMCA</name>
<protein>
    <recommendedName>
        <fullName evidence="5">Microtubule-associated protein Jupiter</fullName>
    </recommendedName>
</protein>
<evidence type="ECO:0000256" key="1">
    <source>
        <dbReference type="ARBA" id="ARBA00003805"/>
    </source>
</evidence>
<keyword evidence="6" id="KW-0963">Cytoplasm</keyword>
<feature type="region of interest" description="Disordered" evidence="9">
    <location>
        <begin position="1"/>
        <end position="214"/>
    </location>
</feature>
<evidence type="ECO:0000256" key="4">
    <source>
        <dbReference type="ARBA" id="ARBA00005344"/>
    </source>
</evidence>
<dbReference type="OrthoDB" id="10071234at2759"/>
<organism evidence="10 11">
    <name type="scientific">Pomacea canaliculata</name>
    <name type="common">Golden apple snail</name>
    <dbReference type="NCBI Taxonomy" id="400727"/>
    <lineage>
        <taxon>Eukaryota</taxon>
        <taxon>Metazoa</taxon>
        <taxon>Spiralia</taxon>
        <taxon>Lophotrochozoa</taxon>
        <taxon>Mollusca</taxon>
        <taxon>Gastropoda</taxon>
        <taxon>Caenogastropoda</taxon>
        <taxon>Architaenioglossa</taxon>
        <taxon>Ampullarioidea</taxon>
        <taxon>Ampullariidae</taxon>
        <taxon>Pomacea</taxon>
    </lineage>
</organism>
<evidence type="ECO:0000256" key="7">
    <source>
        <dbReference type="ARBA" id="ARBA00022553"/>
    </source>
</evidence>
<sequence>MTTTSTFSGLNEDAKPTSRVLKPPGGGSSNIFGAEASASAAKPKAGTKKPTDSGVFGKTDTGHGSDRDNSAGRNRTARDGDDSFNRLFGDPGSSPVSAKSTEQQRKGGDTHFNIFGDDISAQGEGFLCTTPGHSSGRYSGKGRGSYNPITGADYKDLVPTHHALNVKEPPKPQKEQPPLPYSDGEFQVKEGKAQNVHTSSRVTNPPGGKTHKLW</sequence>
<feature type="compositionally biased region" description="Basic and acidic residues" evidence="9">
    <location>
        <begin position="60"/>
        <end position="84"/>
    </location>
</feature>
<comment type="function">
    <text evidence="1">Binds to all microtubule populations.</text>
</comment>
<dbReference type="AlphaFoldDB" id="A0A2T7PNQ2"/>
<feature type="compositionally biased region" description="Low complexity" evidence="9">
    <location>
        <begin position="33"/>
        <end position="44"/>
    </location>
</feature>
<comment type="similarity">
    <text evidence="4">Belongs to the MAP Jupiter family.</text>
</comment>
<dbReference type="EMBL" id="PZQS01000003">
    <property type="protein sequence ID" value="PVD35049.1"/>
    <property type="molecule type" value="Genomic_DNA"/>
</dbReference>